<protein>
    <submittedName>
        <fullName evidence="2">Uncharacterized protein</fullName>
    </submittedName>
</protein>
<accession>A0A382XMX6</accession>
<organism evidence="2">
    <name type="scientific">marine metagenome</name>
    <dbReference type="NCBI Taxonomy" id="408172"/>
    <lineage>
        <taxon>unclassified sequences</taxon>
        <taxon>metagenomes</taxon>
        <taxon>ecological metagenomes</taxon>
    </lineage>
</organism>
<reference evidence="2" key="1">
    <citation type="submission" date="2018-05" db="EMBL/GenBank/DDBJ databases">
        <authorList>
            <person name="Lanie J.A."/>
            <person name="Ng W.-L."/>
            <person name="Kazmierczak K.M."/>
            <person name="Andrzejewski T.M."/>
            <person name="Davidsen T.M."/>
            <person name="Wayne K.J."/>
            <person name="Tettelin H."/>
            <person name="Glass J.I."/>
            <person name="Rusch D."/>
            <person name="Podicherti R."/>
            <person name="Tsui H.-C.T."/>
            <person name="Winkler M.E."/>
        </authorList>
    </citation>
    <scope>NUCLEOTIDE SEQUENCE</scope>
</reference>
<dbReference type="EMBL" id="UINC01169102">
    <property type="protein sequence ID" value="SVD72472.1"/>
    <property type="molecule type" value="Genomic_DNA"/>
</dbReference>
<name>A0A382XMX6_9ZZZZ</name>
<sequence>MLPISFTDHGSWRAPQKSSAPRSVKTSSINVDQMG</sequence>
<evidence type="ECO:0000256" key="1">
    <source>
        <dbReference type="SAM" id="MobiDB-lite"/>
    </source>
</evidence>
<evidence type="ECO:0000313" key="2">
    <source>
        <dbReference type="EMBL" id="SVD72472.1"/>
    </source>
</evidence>
<gene>
    <name evidence="2" type="ORF">METZ01_LOCUS425326</name>
</gene>
<dbReference type="AlphaFoldDB" id="A0A382XMX6"/>
<feature type="compositionally biased region" description="Polar residues" evidence="1">
    <location>
        <begin position="16"/>
        <end position="35"/>
    </location>
</feature>
<proteinExistence type="predicted"/>
<feature type="region of interest" description="Disordered" evidence="1">
    <location>
        <begin position="1"/>
        <end position="35"/>
    </location>
</feature>